<dbReference type="GO" id="GO:0005886">
    <property type="term" value="C:plasma membrane"/>
    <property type="evidence" value="ECO:0007669"/>
    <property type="project" value="TreeGrafter"/>
</dbReference>
<dbReference type="Proteomes" id="UP000335636">
    <property type="component" value="Unassembled WGS sequence"/>
</dbReference>
<gene>
    <name evidence="4" type="ORF">GHT09_005599</name>
    <name evidence="5" type="ORF">MONAX_5E013412</name>
</gene>
<dbReference type="EMBL" id="WJEC01000480">
    <property type="protein sequence ID" value="KAF7482968.1"/>
    <property type="molecule type" value="Genomic_DNA"/>
</dbReference>
<organism evidence="5 6">
    <name type="scientific">Marmota monax</name>
    <name type="common">Woodchuck</name>
    <dbReference type="NCBI Taxonomy" id="9995"/>
    <lineage>
        <taxon>Eukaryota</taxon>
        <taxon>Metazoa</taxon>
        <taxon>Chordata</taxon>
        <taxon>Craniata</taxon>
        <taxon>Vertebrata</taxon>
        <taxon>Euteleostomi</taxon>
        <taxon>Mammalia</taxon>
        <taxon>Eutheria</taxon>
        <taxon>Euarchontoglires</taxon>
        <taxon>Glires</taxon>
        <taxon>Rodentia</taxon>
        <taxon>Sciuromorpha</taxon>
        <taxon>Sciuridae</taxon>
        <taxon>Xerinae</taxon>
        <taxon>Marmotini</taxon>
        <taxon>Marmota</taxon>
    </lineage>
</organism>
<dbReference type="CDD" id="cd05736">
    <property type="entry name" value="IgI_2_Follistatin_like"/>
    <property type="match status" value="1"/>
</dbReference>
<dbReference type="InterPro" id="IPR003598">
    <property type="entry name" value="Ig_sub2"/>
</dbReference>
<protein>
    <recommendedName>
        <fullName evidence="3">Ig-like domain-containing protein</fullName>
    </recommendedName>
</protein>
<dbReference type="SMART" id="SM00409">
    <property type="entry name" value="IG"/>
    <property type="match status" value="1"/>
</dbReference>
<dbReference type="InterPro" id="IPR007110">
    <property type="entry name" value="Ig-like_dom"/>
</dbReference>
<dbReference type="PROSITE" id="PS50835">
    <property type="entry name" value="IG_LIKE"/>
    <property type="match status" value="1"/>
</dbReference>
<dbReference type="Gene3D" id="2.60.40.10">
    <property type="entry name" value="Immunoglobulins"/>
    <property type="match status" value="1"/>
</dbReference>
<evidence type="ECO:0000256" key="1">
    <source>
        <dbReference type="ARBA" id="ARBA00022729"/>
    </source>
</evidence>
<dbReference type="SMART" id="SM00408">
    <property type="entry name" value="IGc2"/>
    <property type="match status" value="1"/>
</dbReference>
<feature type="domain" description="Ig-like" evidence="3">
    <location>
        <begin position="17"/>
        <end position="102"/>
    </location>
</feature>
<dbReference type="EMBL" id="CABDUW010000294">
    <property type="protein sequence ID" value="VTJ65080.1"/>
    <property type="molecule type" value="Genomic_DNA"/>
</dbReference>
<evidence type="ECO:0000313" key="4">
    <source>
        <dbReference type="EMBL" id="KAF7482968.1"/>
    </source>
</evidence>
<name>A0A5E4B7U0_MARMO</name>
<dbReference type="Pfam" id="PF13927">
    <property type="entry name" value="Ig_3"/>
    <property type="match status" value="1"/>
</dbReference>
<keyword evidence="2" id="KW-1015">Disulfide bond</keyword>
<dbReference type="PANTHER" id="PTHR45080:SF8">
    <property type="entry name" value="IG-LIKE DOMAIN-CONTAINING PROTEIN"/>
    <property type="match status" value="1"/>
</dbReference>
<dbReference type="Proteomes" id="UP000662637">
    <property type="component" value="Unassembled WGS sequence"/>
</dbReference>
<evidence type="ECO:0000256" key="2">
    <source>
        <dbReference type="ARBA" id="ARBA00023157"/>
    </source>
</evidence>
<dbReference type="GO" id="GO:0043025">
    <property type="term" value="C:neuronal cell body"/>
    <property type="evidence" value="ECO:0007669"/>
    <property type="project" value="TreeGrafter"/>
</dbReference>
<reference evidence="4" key="2">
    <citation type="submission" date="2020-08" db="EMBL/GenBank/DDBJ databases">
        <authorList>
            <person name="Shumante A."/>
            <person name="Zimin A.V."/>
            <person name="Puiu D."/>
            <person name="Salzberg S.L."/>
        </authorList>
    </citation>
    <scope>NUCLEOTIDE SEQUENCE</scope>
    <source>
        <strain evidence="4">WC2-LM</strain>
        <tissue evidence="4">Liver</tissue>
    </source>
</reference>
<evidence type="ECO:0000313" key="5">
    <source>
        <dbReference type="EMBL" id="VTJ65080.1"/>
    </source>
</evidence>
<proteinExistence type="predicted"/>
<dbReference type="InterPro" id="IPR003599">
    <property type="entry name" value="Ig_sub"/>
</dbReference>
<dbReference type="PANTHER" id="PTHR45080">
    <property type="entry name" value="CONTACTIN 5"/>
    <property type="match status" value="1"/>
</dbReference>
<evidence type="ECO:0000313" key="6">
    <source>
        <dbReference type="Proteomes" id="UP000335636"/>
    </source>
</evidence>
<dbReference type="GO" id="GO:0007156">
    <property type="term" value="P:homophilic cell adhesion via plasma membrane adhesion molecules"/>
    <property type="evidence" value="ECO:0007669"/>
    <property type="project" value="TreeGrafter"/>
</dbReference>
<dbReference type="InterPro" id="IPR050958">
    <property type="entry name" value="Cell_Adh-Cytoskel_Orgn"/>
</dbReference>
<dbReference type="InterPro" id="IPR036179">
    <property type="entry name" value="Ig-like_dom_sf"/>
</dbReference>
<keyword evidence="1" id="KW-0732">Signal</keyword>
<keyword evidence="6" id="KW-1185">Reference proteome</keyword>
<evidence type="ECO:0000259" key="3">
    <source>
        <dbReference type="PROSITE" id="PS50835"/>
    </source>
</evidence>
<sequence>MEGARDLPTHAHLAMPPVIRVYPETQAQEPGVAASLRCHAEGIPMPKITWLKNGMDVSAQMSKQLSLLANGSELHIGSVRYEDTGAYTCIAKNEVGVDEDISSLFIEDSARKTCESTFAFMLLTELVGAVKWQERGPTDQGLSCQS</sequence>
<dbReference type="SUPFAM" id="SSF48726">
    <property type="entry name" value="Immunoglobulin"/>
    <property type="match status" value="1"/>
</dbReference>
<reference evidence="5 6" key="1">
    <citation type="submission" date="2019-04" db="EMBL/GenBank/DDBJ databases">
        <authorList>
            <person name="Alioto T."/>
            <person name="Alioto T."/>
        </authorList>
    </citation>
    <scope>NUCLEOTIDE SEQUENCE [LARGE SCALE GENOMIC DNA]</scope>
</reference>
<dbReference type="GO" id="GO:0050808">
    <property type="term" value="P:synapse organization"/>
    <property type="evidence" value="ECO:0007669"/>
    <property type="project" value="TreeGrafter"/>
</dbReference>
<dbReference type="FunFam" id="2.60.40.10:FF:000653">
    <property type="entry name" value="Follistatin like 4"/>
    <property type="match status" value="1"/>
</dbReference>
<accession>A0A5E4B7U0</accession>
<dbReference type="GO" id="GO:0008046">
    <property type="term" value="F:axon guidance receptor activity"/>
    <property type="evidence" value="ECO:0007669"/>
    <property type="project" value="TreeGrafter"/>
</dbReference>
<dbReference type="InterPro" id="IPR013783">
    <property type="entry name" value="Ig-like_fold"/>
</dbReference>
<dbReference type="AlphaFoldDB" id="A0A5E4B7U0"/>
<dbReference type="GO" id="GO:0030424">
    <property type="term" value="C:axon"/>
    <property type="evidence" value="ECO:0007669"/>
    <property type="project" value="TreeGrafter"/>
</dbReference>